<reference evidence="2" key="1">
    <citation type="journal article" date="2020" name="mSystems">
        <title>Genome- and Community-Level Interaction Insights into Carbon Utilization and Element Cycling Functions of Hydrothermarchaeota in Hydrothermal Sediment.</title>
        <authorList>
            <person name="Zhou Z."/>
            <person name="Liu Y."/>
            <person name="Xu W."/>
            <person name="Pan J."/>
            <person name="Luo Z.H."/>
            <person name="Li M."/>
        </authorList>
    </citation>
    <scope>NUCLEOTIDE SEQUENCE [LARGE SCALE GENOMIC DNA]</scope>
    <source>
        <strain evidence="2">HyVt-533</strain>
    </source>
</reference>
<feature type="transmembrane region" description="Helical" evidence="1">
    <location>
        <begin position="42"/>
        <end position="67"/>
    </location>
</feature>
<keyword evidence="1" id="KW-0472">Membrane</keyword>
<feature type="transmembrane region" description="Helical" evidence="1">
    <location>
        <begin position="6"/>
        <end position="22"/>
    </location>
</feature>
<evidence type="ECO:0000313" key="2">
    <source>
        <dbReference type="EMBL" id="HHI96383.1"/>
    </source>
</evidence>
<evidence type="ECO:0000256" key="1">
    <source>
        <dbReference type="SAM" id="Phobius"/>
    </source>
</evidence>
<organism evidence="2">
    <name type="scientific">Thermodesulfatator atlanticus</name>
    <dbReference type="NCBI Taxonomy" id="501497"/>
    <lineage>
        <taxon>Bacteria</taxon>
        <taxon>Pseudomonadati</taxon>
        <taxon>Thermodesulfobacteriota</taxon>
        <taxon>Thermodesulfobacteria</taxon>
        <taxon>Thermodesulfobacteriales</taxon>
        <taxon>Thermodesulfatatoraceae</taxon>
        <taxon>Thermodesulfatator</taxon>
    </lineage>
</organism>
<accession>A0A7V5NYC4</accession>
<proteinExistence type="predicted"/>
<dbReference type="EMBL" id="DROK01000026">
    <property type="protein sequence ID" value="HHI96383.1"/>
    <property type="molecule type" value="Genomic_DNA"/>
</dbReference>
<protein>
    <submittedName>
        <fullName evidence="2">YeeE/YedE family protein</fullName>
    </submittedName>
</protein>
<name>A0A7V5NYC4_9BACT</name>
<keyword evidence="1" id="KW-1133">Transmembrane helix</keyword>
<gene>
    <name evidence="2" type="ORF">ENJ96_00850</name>
</gene>
<dbReference type="InterPro" id="IPR007272">
    <property type="entry name" value="Sulf_transp_TsuA/YedE"/>
</dbReference>
<feature type="transmembrane region" description="Helical" evidence="1">
    <location>
        <begin position="145"/>
        <end position="169"/>
    </location>
</feature>
<dbReference type="Pfam" id="PF04143">
    <property type="entry name" value="Sulf_transp"/>
    <property type="match status" value="1"/>
</dbReference>
<dbReference type="AlphaFoldDB" id="A0A7V5NYC4"/>
<keyword evidence="1" id="KW-0812">Transmembrane</keyword>
<sequence length="174" mass="18609">MEILLGFLTGLFWGYIFQRARILRFEKHIGLLTLKDFTILKFLLSGVIVGSFGVNLLAQFGIISYAIKPTYLLANLLGGIIYGLGWALLGYCPGTTGGALAEGALDGFFGLLGGLTGAIVFAHTYDFWKEKVLTIGALGKTTIPSLIGVSPALAGLIFSLLLIGFCLFLEKKGL</sequence>
<feature type="transmembrane region" description="Helical" evidence="1">
    <location>
        <begin position="73"/>
        <end position="92"/>
    </location>
</feature>
<comment type="caution">
    <text evidence="2">The sequence shown here is derived from an EMBL/GenBank/DDBJ whole genome shotgun (WGS) entry which is preliminary data.</text>
</comment>
<feature type="transmembrane region" description="Helical" evidence="1">
    <location>
        <begin position="104"/>
        <end position="125"/>
    </location>
</feature>
<dbReference type="Proteomes" id="UP000886101">
    <property type="component" value="Unassembled WGS sequence"/>
</dbReference>